<dbReference type="Proteomes" id="UP000273252">
    <property type="component" value="Unassembled WGS sequence"/>
</dbReference>
<dbReference type="AlphaFoldDB" id="A0A3A6RDZ9"/>
<evidence type="ECO:0000313" key="2">
    <source>
        <dbReference type="EMBL" id="RJX75352.1"/>
    </source>
</evidence>
<feature type="transmembrane region" description="Helical" evidence="1">
    <location>
        <begin position="28"/>
        <end position="48"/>
    </location>
</feature>
<keyword evidence="3" id="KW-1185">Reference proteome</keyword>
<organism evidence="2 3">
    <name type="scientific">Vibrio sinensis</name>
    <dbReference type="NCBI Taxonomy" id="2302434"/>
    <lineage>
        <taxon>Bacteria</taxon>
        <taxon>Pseudomonadati</taxon>
        <taxon>Pseudomonadota</taxon>
        <taxon>Gammaproteobacteria</taxon>
        <taxon>Vibrionales</taxon>
        <taxon>Vibrionaceae</taxon>
        <taxon>Vibrio</taxon>
    </lineage>
</organism>
<keyword evidence="1" id="KW-0472">Membrane</keyword>
<accession>A0A3A6RDZ9</accession>
<proteinExistence type="predicted"/>
<comment type="caution">
    <text evidence="2">The sequence shown here is derived from an EMBL/GenBank/DDBJ whole genome shotgun (WGS) entry which is preliminary data.</text>
</comment>
<dbReference type="RefSeq" id="WP_120029109.1">
    <property type="nucleotide sequence ID" value="NZ_QVMU01000001.1"/>
</dbReference>
<name>A0A3A6RDZ9_9VIBR</name>
<keyword evidence="1" id="KW-0812">Transmembrane</keyword>
<dbReference type="Pfam" id="PF14316">
    <property type="entry name" value="DUF4381"/>
    <property type="match status" value="1"/>
</dbReference>
<dbReference type="OrthoDB" id="283083at2"/>
<dbReference type="EMBL" id="QVMU01000001">
    <property type="protein sequence ID" value="RJX75352.1"/>
    <property type="molecule type" value="Genomic_DNA"/>
</dbReference>
<protein>
    <submittedName>
        <fullName evidence="2">DUF4381 domain-containing protein</fullName>
    </submittedName>
</protein>
<keyword evidence="1" id="KW-1133">Transmembrane helix</keyword>
<gene>
    <name evidence="2" type="ORF">DZ860_01330</name>
</gene>
<evidence type="ECO:0000313" key="3">
    <source>
        <dbReference type="Proteomes" id="UP000273252"/>
    </source>
</evidence>
<reference evidence="2 3" key="1">
    <citation type="submission" date="2018-08" db="EMBL/GenBank/DDBJ databases">
        <title>Vibrio isolated from the Eastern China Marginal Seas.</title>
        <authorList>
            <person name="Li Y."/>
        </authorList>
    </citation>
    <scope>NUCLEOTIDE SEQUENCE [LARGE SCALE GENOMIC DNA]</scope>
    <source>
        <strain evidence="2 3">BEI233</strain>
    </source>
</reference>
<dbReference type="InterPro" id="IPR025489">
    <property type="entry name" value="DUF4381"/>
</dbReference>
<sequence>MTTTSDSSLLPLKAMQLPDAPSWLPLAWGWWASAGVILVVILSVILIIKLRKKRMAPKKAALRLIQNENRPAAAIELVRQAALCYFPREEIAQLTGAGWYQFLDQQIASPLFVNNADEWQAVLYSKTPVSNSQQLIEHCYQWVDEALPPKKRSKNIG</sequence>
<evidence type="ECO:0000256" key="1">
    <source>
        <dbReference type="SAM" id="Phobius"/>
    </source>
</evidence>